<dbReference type="AlphaFoldDB" id="E2AIF3"/>
<proteinExistence type="predicted"/>
<feature type="non-terminal residue" evidence="1">
    <location>
        <position position="1"/>
    </location>
</feature>
<organism evidence="2">
    <name type="scientific">Camponotus floridanus</name>
    <name type="common">Florida carpenter ant</name>
    <dbReference type="NCBI Taxonomy" id="104421"/>
    <lineage>
        <taxon>Eukaryota</taxon>
        <taxon>Metazoa</taxon>
        <taxon>Ecdysozoa</taxon>
        <taxon>Arthropoda</taxon>
        <taxon>Hexapoda</taxon>
        <taxon>Insecta</taxon>
        <taxon>Pterygota</taxon>
        <taxon>Neoptera</taxon>
        <taxon>Endopterygota</taxon>
        <taxon>Hymenoptera</taxon>
        <taxon>Apocrita</taxon>
        <taxon>Aculeata</taxon>
        <taxon>Formicoidea</taxon>
        <taxon>Formicidae</taxon>
        <taxon>Formicinae</taxon>
        <taxon>Camponotus</taxon>
    </lineage>
</organism>
<dbReference type="InParanoid" id="E2AIF3"/>
<feature type="non-terminal residue" evidence="1">
    <location>
        <position position="97"/>
    </location>
</feature>
<dbReference type="EMBL" id="GL439767">
    <property type="protein sequence ID" value="EFN66796.1"/>
    <property type="molecule type" value="Genomic_DNA"/>
</dbReference>
<name>E2AIF3_CAMFO</name>
<keyword evidence="2" id="KW-1185">Reference proteome</keyword>
<gene>
    <name evidence="1" type="ORF">EAG_01808</name>
</gene>
<protein>
    <submittedName>
        <fullName evidence="1">Uncharacterized protein</fullName>
    </submittedName>
</protein>
<evidence type="ECO:0000313" key="2">
    <source>
        <dbReference type="Proteomes" id="UP000000311"/>
    </source>
</evidence>
<sequence length="97" mass="11700">TTFIHTQLYQRIHSVYKPHLYQRIQPTAFIHAHLDDHIYTYVHARDTLLFSHTLAVIHSHRDTITYTRSRLYTHIEIQFLAHAHVYTLAPRYTQLYT</sequence>
<reference evidence="1 2" key="1">
    <citation type="journal article" date="2010" name="Science">
        <title>Genomic comparison of the ants Camponotus floridanus and Harpegnathos saltator.</title>
        <authorList>
            <person name="Bonasio R."/>
            <person name="Zhang G."/>
            <person name="Ye C."/>
            <person name="Mutti N.S."/>
            <person name="Fang X."/>
            <person name="Qin N."/>
            <person name="Donahue G."/>
            <person name="Yang P."/>
            <person name="Li Q."/>
            <person name="Li C."/>
            <person name="Zhang P."/>
            <person name="Huang Z."/>
            <person name="Berger S.L."/>
            <person name="Reinberg D."/>
            <person name="Wang J."/>
            <person name="Liebig J."/>
        </authorList>
    </citation>
    <scope>NUCLEOTIDE SEQUENCE [LARGE SCALE GENOMIC DNA]</scope>
    <source>
        <strain evidence="2">C129</strain>
    </source>
</reference>
<evidence type="ECO:0000313" key="1">
    <source>
        <dbReference type="EMBL" id="EFN66796.1"/>
    </source>
</evidence>
<accession>E2AIF3</accession>
<dbReference type="Proteomes" id="UP000000311">
    <property type="component" value="Unassembled WGS sequence"/>
</dbReference>